<keyword evidence="19" id="KW-1185">Reference proteome</keyword>
<evidence type="ECO:0000256" key="15">
    <source>
        <dbReference type="ARBA" id="ARBA00023170"/>
    </source>
</evidence>
<comment type="caution">
    <text evidence="18">The sequence shown here is derived from an EMBL/GenBank/DDBJ whole genome shotgun (WGS) entry which is preliminary data.</text>
</comment>
<reference evidence="18" key="1">
    <citation type="submission" date="2022-04" db="EMBL/GenBank/DDBJ databases">
        <title>Carnegiea gigantea Genome sequencing and assembly v2.</title>
        <authorList>
            <person name="Copetti D."/>
            <person name="Sanderson M.J."/>
            <person name="Burquez A."/>
            <person name="Wojciechowski M.F."/>
        </authorList>
    </citation>
    <scope>NUCLEOTIDE SEQUENCE</scope>
    <source>
        <strain evidence="18">SGP5-SGP5p</strain>
        <tissue evidence="18">Aerial part</tissue>
    </source>
</reference>
<organism evidence="18 19">
    <name type="scientific">Carnegiea gigantea</name>
    <dbReference type="NCBI Taxonomy" id="171969"/>
    <lineage>
        <taxon>Eukaryota</taxon>
        <taxon>Viridiplantae</taxon>
        <taxon>Streptophyta</taxon>
        <taxon>Embryophyta</taxon>
        <taxon>Tracheophyta</taxon>
        <taxon>Spermatophyta</taxon>
        <taxon>Magnoliopsida</taxon>
        <taxon>eudicotyledons</taxon>
        <taxon>Gunneridae</taxon>
        <taxon>Pentapetalae</taxon>
        <taxon>Caryophyllales</taxon>
        <taxon>Cactineae</taxon>
        <taxon>Cactaceae</taxon>
        <taxon>Cactoideae</taxon>
        <taxon>Echinocereeae</taxon>
        <taxon>Carnegiea</taxon>
    </lineage>
</organism>
<keyword evidence="7" id="KW-0418">Kinase</keyword>
<evidence type="ECO:0000256" key="13">
    <source>
        <dbReference type="ARBA" id="ARBA00022989"/>
    </source>
</evidence>
<evidence type="ECO:0000256" key="10">
    <source>
        <dbReference type="ARBA" id="ARBA00022734"/>
    </source>
</evidence>
<dbReference type="SUPFAM" id="SSF56112">
    <property type="entry name" value="Protein kinase-like (PK-like)"/>
    <property type="match status" value="1"/>
</dbReference>
<dbReference type="InterPro" id="IPR000719">
    <property type="entry name" value="Prot_kinase_dom"/>
</dbReference>
<dbReference type="InterPro" id="IPR050528">
    <property type="entry name" value="L-type_Lectin-RKs"/>
</dbReference>
<dbReference type="PROSITE" id="PS00307">
    <property type="entry name" value="LECTIN_LEGUME_BETA"/>
    <property type="match status" value="1"/>
</dbReference>
<dbReference type="Gene3D" id="1.10.510.10">
    <property type="entry name" value="Transferase(Phosphotransferase) domain 1"/>
    <property type="match status" value="1"/>
</dbReference>
<dbReference type="GO" id="GO:0005524">
    <property type="term" value="F:ATP binding"/>
    <property type="evidence" value="ECO:0007669"/>
    <property type="project" value="UniProtKB-KW"/>
</dbReference>
<keyword evidence="11" id="KW-0547">Nucleotide-binding</keyword>
<evidence type="ECO:0000256" key="8">
    <source>
        <dbReference type="ARBA" id="ARBA00022692"/>
    </source>
</evidence>
<dbReference type="Proteomes" id="UP001153076">
    <property type="component" value="Unassembled WGS sequence"/>
</dbReference>
<dbReference type="Gene3D" id="3.30.200.20">
    <property type="entry name" value="Phosphorylase Kinase, domain 1"/>
    <property type="match status" value="1"/>
</dbReference>
<dbReference type="GO" id="GO:0005886">
    <property type="term" value="C:plasma membrane"/>
    <property type="evidence" value="ECO:0007669"/>
    <property type="project" value="UniProtKB-SubCell"/>
</dbReference>
<evidence type="ECO:0000256" key="9">
    <source>
        <dbReference type="ARBA" id="ARBA00022729"/>
    </source>
</evidence>
<comment type="subcellular location">
    <subcellularLocation>
        <location evidence="1">Cell membrane</location>
    </subcellularLocation>
    <subcellularLocation>
        <location evidence="2">Membrane</location>
        <topology evidence="2">Single-pass type I membrane protein</topology>
    </subcellularLocation>
</comment>
<dbReference type="SUPFAM" id="SSF49899">
    <property type="entry name" value="Concanavalin A-like lectins/glucanases"/>
    <property type="match status" value="1"/>
</dbReference>
<feature type="domain" description="Protein kinase" evidence="17">
    <location>
        <begin position="309"/>
        <end position="490"/>
    </location>
</feature>
<keyword evidence="13" id="KW-1133">Transmembrane helix</keyword>
<accession>A0A9Q1QKC5</accession>
<dbReference type="GO" id="GO:0004674">
    <property type="term" value="F:protein serine/threonine kinase activity"/>
    <property type="evidence" value="ECO:0007669"/>
    <property type="project" value="UniProtKB-KW"/>
</dbReference>
<comment type="similarity">
    <text evidence="3">In the N-terminal section; belongs to the leguminous lectin family.</text>
</comment>
<evidence type="ECO:0000259" key="17">
    <source>
        <dbReference type="PROSITE" id="PS50011"/>
    </source>
</evidence>
<dbReference type="InterPro" id="IPR000985">
    <property type="entry name" value="Lectin_LegA_CS"/>
</dbReference>
<dbReference type="PROSITE" id="PS50011">
    <property type="entry name" value="PROTEIN_KINASE_DOM"/>
    <property type="match status" value="1"/>
</dbReference>
<keyword evidence="8" id="KW-0812">Transmembrane</keyword>
<protein>
    <recommendedName>
        <fullName evidence="5">non-specific serine/threonine protein kinase</fullName>
        <ecNumber evidence="5">2.7.11.1</ecNumber>
    </recommendedName>
</protein>
<evidence type="ECO:0000256" key="2">
    <source>
        <dbReference type="ARBA" id="ARBA00004479"/>
    </source>
</evidence>
<dbReference type="InterPro" id="IPR013320">
    <property type="entry name" value="ConA-like_dom_sf"/>
</dbReference>
<dbReference type="InterPro" id="IPR001220">
    <property type="entry name" value="Legume_lectin_dom"/>
</dbReference>
<evidence type="ECO:0000256" key="6">
    <source>
        <dbReference type="ARBA" id="ARBA00022475"/>
    </source>
</evidence>
<dbReference type="EC" id="2.7.11.1" evidence="5"/>
<evidence type="ECO:0000256" key="7">
    <source>
        <dbReference type="ARBA" id="ARBA00022527"/>
    </source>
</evidence>
<dbReference type="EMBL" id="JAKOGI010000089">
    <property type="protein sequence ID" value="KAJ8444781.1"/>
    <property type="molecule type" value="Genomic_DNA"/>
</dbReference>
<evidence type="ECO:0000256" key="16">
    <source>
        <dbReference type="ARBA" id="ARBA00023180"/>
    </source>
</evidence>
<keyword evidence="10" id="KW-0430">Lectin</keyword>
<comment type="similarity">
    <text evidence="4">In the C-terminal section; belongs to the protein kinase superfamily. Ser/Thr protein kinase family.</text>
</comment>
<keyword evidence="14" id="KW-0472">Membrane</keyword>
<evidence type="ECO:0000256" key="3">
    <source>
        <dbReference type="ARBA" id="ARBA00008536"/>
    </source>
</evidence>
<keyword evidence="7" id="KW-0723">Serine/threonine-protein kinase</keyword>
<dbReference type="GO" id="GO:0030246">
    <property type="term" value="F:carbohydrate binding"/>
    <property type="evidence" value="ECO:0007669"/>
    <property type="project" value="UniProtKB-KW"/>
</dbReference>
<evidence type="ECO:0000256" key="14">
    <source>
        <dbReference type="ARBA" id="ARBA00023136"/>
    </source>
</evidence>
<dbReference type="InterPro" id="IPR019825">
    <property type="entry name" value="Lectin_legB_Mn/Ca_BS"/>
</dbReference>
<evidence type="ECO:0000256" key="12">
    <source>
        <dbReference type="ARBA" id="ARBA00022840"/>
    </source>
</evidence>
<keyword evidence="16" id="KW-0325">Glycoprotein</keyword>
<dbReference type="PANTHER" id="PTHR27007">
    <property type="match status" value="1"/>
</dbReference>
<keyword evidence="12" id="KW-0067">ATP-binding</keyword>
<gene>
    <name evidence="18" type="ORF">Cgig2_011743</name>
</gene>
<dbReference type="PROSITE" id="PS00308">
    <property type="entry name" value="LECTIN_LEGUME_ALPHA"/>
    <property type="match status" value="1"/>
</dbReference>
<evidence type="ECO:0000256" key="4">
    <source>
        <dbReference type="ARBA" id="ARBA00010217"/>
    </source>
</evidence>
<keyword evidence="9" id="KW-0732">Signal</keyword>
<dbReference type="Gene3D" id="2.60.120.200">
    <property type="match status" value="2"/>
</dbReference>
<keyword evidence="7" id="KW-0808">Transferase</keyword>
<evidence type="ECO:0000256" key="1">
    <source>
        <dbReference type="ARBA" id="ARBA00004236"/>
    </source>
</evidence>
<name>A0A9Q1QKC5_9CARY</name>
<dbReference type="Pfam" id="PF00139">
    <property type="entry name" value="Lectin_legB"/>
    <property type="match status" value="2"/>
</dbReference>
<dbReference type="OrthoDB" id="4062651at2759"/>
<keyword evidence="15" id="KW-0675">Receptor</keyword>
<keyword evidence="6" id="KW-1003">Cell membrane</keyword>
<evidence type="ECO:0000313" key="18">
    <source>
        <dbReference type="EMBL" id="KAJ8444781.1"/>
    </source>
</evidence>
<evidence type="ECO:0000256" key="5">
    <source>
        <dbReference type="ARBA" id="ARBA00012513"/>
    </source>
</evidence>
<dbReference type="AlphaFoldDB" id="A0A9Q1QKC5"/>
<evidence type="ECO:0000256" key="11">
    <source>
        <dbReference type="ARBA" id="ARBA00022741"/>
    </source>
</evidence>
<evidence type="ECO:0000313" key="19">
    <source>
        <dbReference type="Proteomes" id="UP001153076"/>
    </source>
</evidence>
<proteinExistence type="inferred from homology"/>
<dbReference type="InterPro" id="IPR011009">
    <property type="entry name" value="Kinase-like_dom_sf"/>
</dbReference>
<sequence length="490" mass="54534">MGGGLVECWPPANSSSTKSVYYFNFPNFTSSMLAYKNNALATRTSGVAGRPTKSLFHCGMIQGMTDFSTHFSFALSSRSQLSSLGTKISWAFAHPGSESRWERELALRDHQLDINGPLSQVPPPPCSQKKKFLTIQLVVSLAFSVYNNASVNPFVAVEFDSFQNPWDSSRERLGINVNSAILPFWHIIDLKDVLPEKVKVGFSAATGRSAEIHNILSWSFNSTLEDTNSANNNTNHPPNRRKSRRRAGLVRGVVAGIGLGNGIGLCWIFERRSSEEANDMDFEMDDDFEKGVGPKRFPYGELNNATNNFAKERKLGEKGFRGVYIGLLMDPNREFAVNRISRDPNKGKSSISSGGVMIRVNYYVYEFMPNYQLPSLWRQEVNLSWIAREKISLGLVLALLYLHEEWEQCVVPKDIKSSNAWGLWACKACGPRVGSVTAVLAGTLGYLAPECVTTRKAGKESDVYSFGKVALEISYGRRPVVWSPKKSLPR</sequence>